<accession>A0A0D6A3T7</accession>
<evidence type="ECO:0000259" key="5">
    <source>
        <dbReference type="PROSITE" id="PS50949"/>
    </source>
</evidence>
<dbReference type="AlphaFoldDB" id="A0A0D6A3T7"/>
<dbReference type="Proteomes" id="UP000035709">
    <property type="component" value="Chromosome"/>
</dbReference>
<dbReference type="InterPro" id="IPR036390">
    <property type="entry name" value="WH_DNA-bd_sf"/>
</dbReference>
<organism evidence="6 7">
    <name type="scientific">Lactobacillus acetotolerans</name>
    <dbReference type="NCBI Taxonomy" id="1600"/>
    <lineage>
        <taxon>Bacteria</taxon>
        <taxon>Bacillati</taxon>
        <taxon>Bacillota</taxon>
        <taxon>Bacilli</taxon>
        <taxon>Lactobacillales</taxon>
        <taxon>Lactobacillaceae</taxon>
        <taxon>Lactobacillus</taxon>
    </lineage>
</organism>
<dbReference type="RefSeq" id="WP_060459515.1">
    <property type="nucleotide sequence ID" value="NZ_AP014808.1"/>
</dbReference>
<evidence type="ECO:0000256" key="4">
    <source>
        <dbReference type="ARBA" id="ARBA00023163"/>
    </source>
</evidence>
<evidence type="ECO:0000313" key="7">
    <source>
        <dbReference type="Proteomes" id="UP000035709"/>
    </source>
</evidence>
<name>A0A0D6A3T7_9LACO</name>
<dbReference type="KEGG" id="lae:LBAT_0970"/>
<evidence type="ECO:0000313" key="6">
    <source>
        <dbReference type="EMBL" id="BAQ57359.1"/>
    </source>
</evidence>
<dbReference type="SMART" id="SM00866">
    <property type="entry name" value="UTRA"/>
    <property type="match status" value="1"/>
</dbReference>
<dbReference type="InterPro" id="IPR036388">
    <property type="entry name" value="WH-like_DNA-bd_sf"/>
</dbReference>
<dbReference type="GO" id="GO:0003700">
    <property type="term" value="F:DNA-binding transcription factor activity"/>
    <property type="evidence" value="ECO:0007669"/>
    <property type="project" value="InterPro"/>
</dbReference>
<evidence type="ECO:0000256" key="3">
    <source>
        <dbReference type="ARBA" id="ARBA00023125"/>
    </source>
</evidence>
<dbReference type="SMART" id="SM00345">
    <property type="entry name" value="HTH_GNTR"/>
    <property type="match status" value="1"/>
</dbReference>
<proteinExistence type="predicted"/>
<keyword evidence="4" id="KW-0804">Transcription</keyword>
<dbReference type="SUPFAM" id="SSF64288">
    <property type="entry name" value="Chorismate lyase-like"/>
    <property type="match status" value="1"/>
</dbReference>
<reference evidence="6 7" key="1">
    <citation type="submission" date="2015-03" db="EMBL/GenBank/DDBJ databases">
        <title>Complete genome sequence of Lactobacillus acetotolerans NBRC 13120.</title>
        <authorList>
            <person name="Toh H."/>
            <person name="Morita H."/>
            <person name="Fujita N."/>
        </authorList>
    </citation>
    <scope>NUCLEOTIDE SEQUENCE [LARGE SCALE GENOMIC DNA]</scope>
    <source>
        <strain evidence="6 7">NBRC 13120</strain>
    </source>
</reference>
<dbReference type="PATRIC" id="fig|1600.4.peg.993"/>
<keyword evidence="1" id="KW-0678">Repressor</keyword>
<feature type="domain" description="HTH gntR-type" evidence="5">
    <location>
        <begin position="1"/>
        <end position="67"/>
    </location>
</feature>
<keyword evidence="3" id="KW-0238">DNA-binding</keyword>
<keyword evidence="7" id="KW-1185">Reference proteome</keyword>
<dbReference type="STRING" id="1600.LBAT_0970"/>
<dbReference type="Gene3D" id="1.10.10.10">
    <property type="entry name" value="Winged helix-like DNA-binding domain superfamily/Winged helix DNA-binding domain"/>
    <property type="match status" value="1"/>
</dbReference>
<dbReference type="Gene3D" id="3.40.1410.10">
    <property type="entry name" value="Chorismate lyase-like"/>
    <property type="match status" value="1"/>
</dbReference>
<gene>
    <name evidence="6" type="ORF">LBAT_0970</name>
</gene>
<sequence>MSKYQDVANYIEGDIIKKKYHCRLPEQVNLAQKYKTSRVTIVHALKILKRKKLIKTVKGHGTYVVSKPIPNFFLNSGVSENIGFTKHYKKAGKLKSNVITFKLRKANDEECKVLNLNNDDQVYDIIRQRILNNQPTKLEYTIMPVKVIPGINLSVLHKSVYSYIENTLGLKIGKNDRIISAEKADAYDMKYLDCTKDDPVLCVQQKAYLQDGRVFEFSRARNRYDRGAMYSSSN</sequence>
<evidence type="ECO:0000256" key="1">
    <source>
        <dbReference type="ARBA" id="ARBA00022491"/>
    </source>
</evidence>
<dbReference type="PROSITE" id="PS50949">
    <property type="entry name" value="HTH_GNTR"/>
    <property type="match status" value="1"/>
</dbReference>
<dbReference type="EMBL" id="AP014808">
    <property type="protein sequence ID" value="BAQ57359.1"/>
    <property type="molecule type" value="Genomic_DNA"/>
</dbReference>
<dbReference type="PANTHER" id="PTHR44846:SF5">
    <property type="entry name" value="HTH-TYPE TRANSCRIPTIONAL REGULATOR GMUR"/>
    <property type="match status" value="1"/>
</dbReference>
<protein>
    <submittedName>
        <fullName evidence="6">Transcriptional regulator</fullName>
    </submittedName>
</protein>
<dbReference type="GO" id="GO:0003677">
    <property type="term" value="F:DNA binding"/>
    <property type="evidence" value="ECO:0007669"/>
    <property type="project" value="UniProtKB-KW"/>
</dbReference>
<dbReference type="InterPro" id="IPR011663">
    <property type="entry name" value="UTRA"/>
</dbReference>
<evidence type="ECO:0000256" key="2">
    <source>
        <dbReference type="ARBA" id="ARBA00023015"/>
    </source>
</evidence>
<dbReference type="InterPro" id="IPR050679">
    <property type="entry name" value="Bact_HTH_transcr_reg"/>
</dbReference>
<keyword evidence="2" id="KW-0805">Transcription regulation</keyword>
<dbReference type="Pfam" id="PF00392">
    <property type="entry name" value="GntR"/>
    <property type="match status" value="1"/>
</dbReference>
<dbReference type="GO" id="GO:0045892">
    <property type="term" value="P:negative regulation of DNA-templated transcription"/>
    <property type="evidence" value="ECO:0007669"/>
    <property type="project" value="TreeGrafter"/>
</dbReference>
<dbReference type="OrthoDB" id="9815017at2"/>
<dbReference type="FunFam" id="3.40.1410.10:FF:000008">
    <property type="entry name" value="Transcriptional regulator, GntR family"/>
    <property type="match status" value="1"/>
</dbReference>
<dbReference type="SUPFAM" id="SSF46785">
    <property type="entry name" value="Winged helix' DNA-binding domain"/>
    <property type="match status" value="1"/>
</dbReference>
<dbReference type="InterPro" id="IPR028978">
    <property type="entry name" value="Chorismate_lyase_/UTRA_dom_sf"/>
</dbReference>
<dbReference type="PANTHER" id="PTHR44846">
    <property type="entry name" value="MANNOSYL-D-GLYCERATE TRANSPORT/METABOLISM SYSTEM REPRESSOR MNGR-RELATED"/>
    <property type="match status" value="1"/>
</dbReference>
<dbReference type="Pfam" id="PF07702">
    <property type="entry name" value="UTRA"/>
    <property type="match status" value="1"/>
</dbReference>
<dbReference type="InterPro" id="IPR000524">
    <property type="entry name" value="Tscrpt_reg_HTH_GntR"/>
</dbReference>